<feature type="region of interest" description="Disordered" evidence="1">
    <location>
        <begin position="1"/>
        <end position="30"/>
    </location>
</feature>
<feature type="non-terminal residue" evidence="2">
    <location>
        <position position="30"/>
    </location>
</feature>
<name>A0A6J4QSZ5_9ACTN</name>
<evidence type="ECO:0000256" key="1">
    <source>
        <dbReference type="SAM" id="MobiDB-lite"/>
    </source>
</evidence>
<feature type="non-terminal residue" evidence="2">
    <location>
        <position position="1"/>
    </location>
</feature>
<protein>
    <submittedName>
        <fullName evidence="2">Uncharacterized protein</fullName>
    </submittedName>
</protein>
<sequence length="30" mass="3006">ERDEPGAVQGGDAFGQADVAELGDAQGQFA</sequence>
<accession>A0A6J4QSZ5</accession>
<organism evidence="2">
    <name type="scientific">uncultured Rubrobacteraceae bacterium</name>
    <dbReference type="NCBI Taxonomy" id="349277"/>
    <lineage>
        <taxon>Bacteria</taxon>
        <taxon>Bacillati</taxon>
        <taxon>Actinomycetota</taxon>
        <taxon>Rubrobacteria</taxon>
        <taxon>Rubrobacterales</taxon>
        <taxon>Rubrobacteraceae</taxon>
        <taxon>environmental samples</taxon>
    </lineage>
</organism>
<gene>
    <name evidence="2" type="ORF">AVDCRST_MAG01-01-4137</name>
</gene>
<proteinExistence type="predicted"/>
<dbReference type="EMBL" id="CADCUW010000534">
    <property type="protein sequence ID" value="CAA9446492.1"/>
    <property type="molecule type" value="Genomic_DNA"/>
</dbReference>
<dbReference type="AlphaFoldDB" id="A0A6J4QSZ5"/>
<evidence type="ECO:0000313" key="2">
    <source>
        <dbReference type="EMBL" id="CAA9446492.1"/>
    </source>
</evidence>
<reference evidence="2" key="1">
    <citation type="submission" date="2020-02" db="EMBL/GenBank/DDBJ databases">
        <authorList>
            <person name="Meier V. D."/>
        </authorList>
    </citation>
    <scope>NUCLEOTIDE SEQUENCE</scope>
    <source>
        <strain evidence="2">AVDCRST_MAG01</strain>
    </source>
</reference>